<evidence type="ECO:0000256" key="14">
    <source>
        <dbReference type="RuleBase" id="RU362091"/>
    </source>
</evidence>
<keyword evidence="17" id="KW-1185">Reference proteome</keyword>
<dbReference type="EMBL" id="CP026604">
    <property type="protein sequence ID" value="AWB65387.1"/>
    <property type="molecule type" value="Genomic_DNA"/>
</dbReference>
<evidence type="ECO:0000256" key="13">
    <source>
        <dbReference type="ARBA" id="ARBA00036099"/>
    </source>
</evidence>
<dbReference type="RefSeq" id="WP_108601464.1">
    <property type="nucleotide sequence ID" value="NZ_CP026604.1"/>
</dbReference>
<dbReference type="PROSITE" id="PS50283">
    <property type="entry name" value="NA_SOLUT_SYMP_3"/>
    <property type="match status" value="1"/>
</dbReference>
<evidence type="ECO:0000256" key="5">
    <source>
        <dbReference type="ARBA" id="ARBA00022692"/>
    </source>
</evidence>
<evidence type="ECO:0000256" key="8">
    <source>
        <dbReference type="ARBA" id="ARBA00023053"/>
    </source>
</evidence>
<accession>A0A2S0VMD6</accession>
<evidence type="ECO:0000256" key="7">
    <source>
        <dbReference type="ARBA" id="ARBA00022989"/>
    </source>
</evidence>
<feature type="transmembrane region" description="Helical" evidence="15">
    <location>
        <begin position="309"/>
        <end position="332"/>
    </location>
</feature>
<evidence type="ECO:0000256" key="3">
    <source>
        <dbReference type="ARBA" id="ARBA00022448"/>
    </source>
</evidence>
<reference evidence="16 17" key="1">
    <citation type="submission" date="2018-01" db="EMBL/GenBank/DDBJ databases">
        <title>Genome sequence of a Cantenovulum-like bacteria.</title>
        <authorList>
            <person name="Tan W.R."/>
            <person name="Lau N.-S."/>
            <person name="Go F."/>
            <person name="Amirul A.-A.A."/>
        </authorList>
    </citation>
    <scope>NUCLEOTIDE SEQUENCE [LARGE SCALE GENOMIC DNA]</scope>
    <source>
        <strain evidence="16 17">CCB-QB4</strain>
    </source>
</reference>
<keyword evidence="11" id="KW-0325">Glycoprotein</keyword>
<evidence type="ECO:0000256" key="6">
    <source>
        <dbReference type="ARBA" id="ARBA00022847"/>
    </source>
</evidence>
<keyword evidence="6" id="KW-0769">Symport</keyword>
<evidence type="ECO:0000313" key="17">
    <source>
        <dbReference type="Proteomes" id="UP000244441"/>
    </source>
</evidence>
<feature type="transmembrane region" description="Helical" evidence="15">
    <location>
        <begin position="150"/>
        <end position="174"/>
    </location>
</feature>
<evidence type="ECO:0000256" key="10">
    <source>
        <dbReference type="ARBA" id="ARBA00023136"/>
    </source>
</evidence>
<comment type="subcellular location">
    <subcellularLocation>
        <location evidence="1">Cell membrane</location>
        <topology evidence="1">Multi-pass membrane protein</topology>
    </subcellularLocation>
</comment>
<keyword evidence="9" id="KW-0406">Ion transport</keyword>
<dbReference type="PROSITE" id="PS00456">
    <property type="entry name" value="NA_SOLUT_SYMP_1"/>
    <property type="match status" value="1"/>
</dbReference>
<sequence>MSHFDFSIAIAFSLLVFALGLSFSRGGSSVKSFFAAGGAVPWWISGLSLFMSFFSVGTFVVWGSIAYESGMVAVVIQATMSIAGFIVGFYIAPRWNRTKALTAAEYIAERLGIKTQKFYTLVFLFISLFSGGAFLYPVGKMIEVTVGIPLSMSIMLLGLLIIIYTTAGGLWAVLVTDVLQFVVLTAAVLIVVPLALGEVGGVSQFIDQAPTDFFALTNSEYDWLFMAAFGFYNMVFIGGSWAYVQRYTSVSSPKEAKKVGLLFGGLYLIAPLIWMLPPMIYRVMNPDTSAVDAEGAYLMISQQVVPDGLMGLILGAMVFATASSVNTTLNIAAGVFTNDVYKQFRQAPNDKELMLVARITTVIFGLLSVGVALSVTSMGGIVEVAFSLAAITGVALFLPPIWSMFSKYQTGKSVVLTTLFSLAVNGFFKFVSPSWFDFSLGRSAEMLVGVLVPVLCLLVFEAWARMSKASLNQYAAYQQHYQQKCLAAQSAEPEQNSSANVFGRKVIACGVFAIGVLIAALGLLTDKGGMTIVIVGLVILLCSAVVFPWARQSEKEPVSVA</sequence>
<dbReference type="GO" id="GO:0006814">
    <property type="term" value="P:sodium ion transport"/>
    <property type="evidence" value="ECO:0007669"/>
    <property type="project" value="UniProtKB-KW"/>
</dbReference>
<feature type="transmembrane region" description="Helical" evidence="15">
    <location>
        <begin position="414"/>
        <end position="432"/>
    </location>
</feature>
<feature type="transmembrane region" description="Helical" evidence="15">
    <location>
        <begin position="118"/>
        <end position="138"/>
    </location>
</feature>
<dbReference type="Proteomes" id="UP000244441">
    <property type="component" value="Chromosome"/>
</dbReference>
<dbReference type="Gene3D" id="1.20.1730.10">
    <property type="entry name" value="Sodium/glucose cotransporter"/>
    <property type="match status" value="1"/>
</dbReference>
<dbReference type="GO" id="GO:0015075">
    <property type="term" value="F:monoatomic ion transmembrane transporter activity"/>
    <property type="evidence" value="ECO:0007669"/>
    <property type="project" value="UniProtKB-ARBA"/>
</dbReference>
<keyword evidence="5 15" id="KW-0812">Transmembrane</keyword>
<keyword evidence="12" id="KW-0739">Sodium transport</keyword>
<evidence type="ECO:0000256" key="4">
    <source>
        <dbReference type="ARBA" id="ARBA00022475"/>
    </source>
</evidence>
<feature type="transmembrane region" description="Helical" evidence="15">
    <location>
        <begin position="353"/>
        <end position="375"/>
    </location>
</feature>
<feature type="transmembrane region" description="Helical" evidence="15">
    <location>
        <begin position="381"/>
        <end position="402"/>
    </location>
</feature>
<dbReference type="PANTHER" id="PTHR42985">
    <property type="entry name" value="SODIUM-COUPLED MONOCARBOXYLATE TRANSPORTER"/>
    <property type="match status" value="1"/>
</dbReference>
<dbReference type="GO" id="GO:0098660">
    <property type="term" value="P:inorganic ion transmembrane transport"/>
    <property type="evidence" value="ECO:0007669"/>
    <property type="project" value="UniProtKB-ARBA"/>
</dbReference>
<dbReference type="InterPro" id="IPR051163">
    <property type="entry name" value="Sodium:Solute_Symporter_SSF"/>
</dbReference>
<comment type="similarity">
    <text evidence="2 14">Belongs to the sodium:solute symporter (SSF) (TC 2.A.21) family.</text>
</comment>
<feature type="transmembrane region" description="Helical" evidence="15">
    <location>
        <begin position="530"/>
        <end position="550"/>
    </location>
</feature>
<dbReference type="CDD" id="cd11477">
    <property type="entry name" value="SLC5sbd_u1"/>
    <property type="match status" value="1"/>
</dbReference>
<feature type="transmembrane region" description="Helical" evidence="15">
    <location>
        <begin position="444"/>
        <end position="464"/>
    </location>
</feature>
<keyword evidence="7 15" id="KW-1133">Transmembrane helix</keyword>
<evidence type="ECO:0000256" key="2">
    <source>
        <dbReference type="ARBA" id="ARBA00006434"/>
    </source>
</evidence>
<keyword evidence="8" id="KW-0915">Sodium</keyword>
<keyword evidence="3" id="KW-0813">Transport</keyword>
<evidence type="ECO:0000256" key="1">
    <source>
        <dbReference type="ARBA" id="ARBA00004651"/>
    </source>
</evidence>
<feature type="transmembrane region" description="Helical" evidence="15">
    <location>
        <begin position="223"/>
        <end position="244"/>
    </location>
</feature>
<dbReference type="KEGG" id="cate:C2869_02545"/>
<dbReference type="AlphaFoldDB" id="A0A2S0VMD6"/>
<evidence type="ECO:0000256" key="9">
    <source>
        <dbReference type="ARBA" id="ARBA00023065"/>
    </source>
</evidence>
<feature type="transmembrane region" description="Helical" evidence="15">
    <location>
        <begin position="181"/>
        <end position="203"/>
    </location>
</feature>
<protein>
    <submittedName>
        <fullName evidence="16">Sodium transporter</fullName>
    </submittedName>
</protein>
<feature type="transmembrane region" description="Helical" evidence="15">
    <location>
        <begin position="506"/>
        <end position="524"/>
    </location>
</feature>
<evidence type="ECO:0000256" key="12">
    <source>
        <dbReference type="ARBA" id="ARBA00023201"/>
    </source>
</evidence>
<keyword evidence="4" id="KW-1003">Cell membrane</keyword>
<dbReference type="GO" id="GO:0015293">
    <property type="term" value="F:symporter activity"/>
    <property type="evidence" value="ECO:0007669"/>
    <property type="project" value="UniProtKB-KW"/>
</dbReference>
<evidence type="ECO:0000313" key="16">
    <source>
        <dbReference type="EMBL" id="AWB65387.1"/>
    </source>
</evidence>
<feature type="transmembrane region" description="Helical" evidence="15">
    <location>
        <begin position="43"/>
        <end position="65"/>
    </location>
</feature>
<organism evidence="16 17">
    <name type="scientific">Saccharobesus litoralis</name>
    <dbReference type="NCBI Taxonomy" id="2172099"/>
    <lineage>
        <taxon>Bacteria</taxon>
        <taxon>Pseudomonadati</taxon>
        <taxon>Pseudomonadota</taxon>
        <taxon>Gammaproteobacteria</taxon>
        <taxon>Alteromonadales</taxon>
        <taxon>Alteromonadaceae</taxon>
        <taxon>Saccharobesus</taxon>
    </lineage>
</organism>
<name>A0A2S0VMD6_9ALTE</name>
<dbReference type="InterPro" id="IPR018212">
    <property type="entry name" value="Na/solute_symporter_CS"/>
</dbReference>
<evidence type="ECO:0000256" key="11">
    <source>
        <dbReference type="ARBA" id="ARBA00023180"/>
    </source>
</evidence>
<dbReference type="Pfam" id="PF00474">
    <property type="entry name" value="SSF"/>
    <property type="match status" value="1"/>
</dbReference>
<dbReference type="PANTHER" id="PTHR42985:SF40">
    <property type="entry name" value="LD47995P-RELATED"/>
    <property type="match status" value="1"/>
</dbReference>
<dbReference type="GO" id="GO:0005886">
    <property type="term" value="C:plasma membrane"/>
    <property type="evidence" value="ECO:0007669"/>
    <property type="project" value="UniProtKB-SubCell"/>
</dbReference>
<proteinExistence type="inferred from homology"/>
<feature type="transmembrane region" description="Helical" evidence="15">
    <location>
        <begin position="71"/>
        <end position="92"/>
    </location>
</feature>
<dbReference type="InterPro" id="IPR001734">
    <property type="entry name" value="Na/solute_symporter"/>
</dbReference>
<evidence type="ECO:0000256" key="15">
    <source>
        <dbReference type="SAM" id="Phobius"/>
    </source>
</evidence>
<feature type="transmembrane region" description="Helical" evidence="15">
    <location>
        <begin position="6"/>
        <end position="23"/>
    </location>
</feature>
<keyword evidence="10 15" id="KW-0472">Membrane</keyword>
<feature type="transmembrane region" description="Helical" evidence="15">
    <location>
        <begin position="256"/>
        <end position="276"/>
    </location>
</feature>
<dbReference type="OrthoDB" id="9803348at2"/>
<comment type="catalytic activity">
    <reaction evidence="13">
        <text>iodide(out) + 2 Na(+)(out) = iodide(in) + 2 Na(+)(in)</text>
        <dbReference type="Rhea" id="RHEA:71207"/>
        <dbReference type="ChEBI" id="CHEBI:16382"/>
        <dbReference type="ChEBI" id="CHEBI:29101"/>
    </reaction>
</comment>
<gene>
    <name evidence="16" type="ORF">C2869_02545</name>
</gene>
<dbReference type="InterPro" id="IPR038377">
    <property type="entry name" value="Na/Glc_symporter_sf"/>
</dbReference>